<proteinExistence type="predicted"/>
<keyword evidence="2" id="KW-1185">Reference proteome</keyword>
<evidence type="ECO:0000313" key="1">
    <source>
        <dbReference type="EMBL" id="KAI3945804.1"/>
    </source>
</evidence>
<sequence>MIICSESWVHSNLRLYIALSIPGKYTAPRIVLSAYGLEHEEILSIAKPLLSDLPAVSHPTKPKSVYIAFPTGLQLIGHRLLDGCLPGASSGILLGAVTLPSVVLSRLIQLSRAVESKDIGPQGSHIAVKLFRVFCHGLAEDKGLYQANQGCFAPIVSFTVSCDQLDDESFAHPRRVQKLVKKFGFDGSARCLPSSSELSEVELNITFLQQLHMDLNLHDVAICSICMLL</sequence>
<dbReference type="EMBL" id="JAJJMB010003726">
    <property type="protein sequence ID" value="KAI3945804.1"/>
    <property type="molecule type" value="Genomic_DNA"/>
</dbReference>
<dbReference type="AlphaFoldDB" id="A0AAD4XUA4"/>
<gene>
    <name evidence="1" type="ORF">MKW98_023078</name>
</gene>
<dbReference type="Proteomes" id="UP001202328">
    <property type="component" value="Unassembled WGS sequence"/>
</dbReference>
<comment type="caution">
    <text evidence="1">The sequence shown here is derived from an EMBL/GenBank/DDBJ whole genome shotgun (WGS) entry which is preliminary data.</text>
</comment>
<organism evidence="1 2">
    <name type="scientific">Papaver atlanticum</name>
    <dbReference type="NCBI Taxonomy" id="357466"/>
    <lineage>
        <taxon>Eukaryota</taxon>
        <taxon>Viridiplantae</taxon>
        <taxon>Streptophyta</taxon>
        <taxon>Embryophyta</taxon>
        <taxon>Tracheophyta</taxon>
        <taxon>Spermatophyta</taxon>
        <taxon>Magnoliopsida</taxon>
        <taxon>Ranunculales</taxon>
        <taxon>Papaveraceae</taxon>
        <taxon>Papaveroideae</taxon>
        <taxon>Papaver</taxon>
    </lineage>
</organism>
<evidence type="ECO:0000313" key="2">
    <source>
        <dbReference type="Proteomes" id="UP001202328"/>
    </source>
</evidence>
<protein>
    <submittedName>
        <fullName evidence="1">Uncharacterized protein</fullName>
    </submittedName>
</protein>
<name>A0AAD4XUA4_9MAGN</name>
<reference evidence="1" key="1">
    <citation type="submission" date="2022-04" db="EMBL/GenBank/DDBJ databases">
        <title>A functionally conserved STORR gene fusion in Papaver species that diverged 16.8 million years ago.</title>
        <authorList>
            <person name="Catania T."/>
        </authorList>
    </citation>
    <scope>NUCLEOTIDE SEQUENCE</scope>
    <source>
        <strain evidence="1">S-188037</strain>
    </source>
</reference>
<accession>A0AAD4XUA4</accession>